<organism evidence="1 2">
    <name type="scientific">Amorphus orientalis</name>
    <dbReference type="NCBI Taxonomy" id="649198"/>
    <lineage>
        <taxon>Bacteria</taxon>
        <taxon>Pseudomonadati</taxon>
        <taxon>Pseudomonadota</taxon>
        <taxon>Alphaproteobacteria</taxon>
        <taxon>Hyphomicrobiales</taxon>
        <taxon>Amorphaceae</taxon>
        <taxon>Amorphus</taxon>
    </lineage>
</organism>
<protein>
    <submittedName>
        <fullName evidence="1">Uncharacterized protein</fullName>
    </submittedName>
</protein>
<sequence length="102" mass="11353">MYFETNVETGRDLPNLPFIDAGGGFPYWSVEGSDDWSRDVKRGAEYARLAVREVRDRDDPGLLGKILRDMMHREAIEGEASGAGVGFITEISRMSIRGSART</sequence>
<keyword evidence="2" id="KW-1185">Reference proteome</keyword>
<dbReference type="Proteomes" id="UP001229244">
    <property type="component" value="Unassembled WGS sequence"/>
</dbReference>
<comment type="caution">
    <text evidence="1">The sequence shown here is derived from an EMBL/GenBank/DDBJ whole genome shotgun (WGS) entry which is preliminary data.</text>
</comment>
<evidence type="ECO:0000313" key="1">
    <source>
        <dbReference type="EMBL" id="MDQ0317741.1"/>
    </source>
</evidence>
<dbReference type="EMBL" id="JAUSUL010000008">
    <property type="protein sequence ID" value="MDQ0317741.1"/>
    <property type="molecule type" value="Genomic_DNA"/>
</dbReference>
<proteinExistence type="predicted"/>
<dbReference type="AlphaFoldDB" id="A0AAE4ATX6"/>
<dbReference type="RefSeq" id="WP_306887668.1">
    <property type="nucleotide sequence ID" value="NZ_JAUSUL010000008.1"/>
</dbReference>
<name>A0AAE4ATX6_9HYPH</name>
<reference evidence="1" key="1">
    <citation type="submission" date="2023-07" db="EMBL/GenBank/DDBJ databases">
        <title>Genomic Encyclopedia of Type Strains, Phase IV (KMG-IV): sequencing the most valuable type-strain genomes for metagenomic binning, comparative biology and taxonomic classification.</title>
        <authorList>
            <person name="Goeker M."/>
        </authorList>
    </citation>
    <scope>NUCLEOTIDE SEQUENCE</scope>
    <source>
        <strain evidence="1">DSM 21202</strain>
    </source>
</reference>
<gene>
    <name evidence="1" type="ORF">J2S73_004228</name>
</gene>
<accession>A0AAE4ATX6</accession>
<evidence type="ECO:0000313" key="2">
    <source>
        <dbReference type="Proteomes" id="UP001229244"/>
    </source>
</evidence>